<dbReference type="InterPro" id="IPR000675">
    <property type="entry name" value="Cutinase/axe"/>
</dbReference>
<reference evidence="4 5" key="1">
    <citation type="journal article" date="2018" name="BMC Genomics">
        <title>Genomic evidence for intraspecific hybridization in a clonal and extremely halotolerant yeast.</title>
        <authorList>
            <person name="Gostincar C."/>
            <person name="Stajich J.E."/>
            <person name="Zupancic J."/>
            <person name="Zalar P."/>
            <person name="Gunde-Cimerman N."/>
        </authorList>
    </citation>
    <scope>NUCLEOTIDE SEQUENCE [LARGE SCALE GENOMIC DNA]</scope>
    <source>
        <strain evidence="4 5">EXF-120</strain>
    </source>
</reference>
<accession>A0A3M7I2D4</accession>
<comment type="caution">
    <text evidence="4">The sequence shown here is derived from an EMBL/GenBank/DDBJ whole genome shotgun (WGS) entry which is preliminary data.</text>
</comment>
<keyword evidence="1" id="KW-0378">Hydrolase</keyword>
<dbReference type="OrthoDB" id="3225429at2759"/>
<keyword evidence="3" id="KW-0732">Signal</keyword>
<name>A0A3M7I2D4_HORWE</name>
<gene>
    <name evidence="4" type="ORF">D0859_16336</name>
</gene>
<proteinExistence type="predicted"/>
<dbReference type="VEuPathDB" id="FungiDB:BTJ68_04497"/>
<evidence type="ECO:0000256" key="3">
    <source>
        <dbReference type="SAM" id="SignalP"/>
    </source>
</evidence>
<dbReference type="Proteomes" id="UP000281677">
    <property type="component" value="Unassembled WGS sequence"/>
</dbReference>
<organism evidence="4 5">
    <name type="scientific">Hortaea werneckii</name>
    <name type="common">Black yeast</name>
    <name type="synonym">Cladosporium werneckii</name>
    <dbReference type="NCBI Taxonomy" id="91943"/>
    <lineage>
        <taxon>Eukaryota</taxon>
        <taxon>Fungi</taxon>
        <taxon>Dikarya</taxon>
        <taxon>Ascomycota</taxon>
        <taxon>Pezizomycotina</taxon>
        <taxon>Dothideomycetes</taxon>
        <taxon>Dothideomycetidae</taxon>
        <taxon>Mycosphaerellales</taxon>
        <taxon>Teratosphaeriaceae</taxon>
        <taxon>Hortaea</taxon>
    </lineage>
</organism>
<evidence type="ECO:0000313" key="5">
    <source>
        <dbReference type="Proteomes" id="UP000281677"/>
    </source>
</evidence>
<dbReference type="InterPro" id="IPR029058">
    <property type="entry name" value="AB_hydrolase_fold"/>
</dbReference>
<feature type="chain" id="PRO_5017936990" description="Cutinase" evidence="3">
    <location>
        <begin position="21"/>
        <end position="227"/>
    </location>
</feature>
<dbReference type="SMART" id="SM01110">
    <property type="entry name" value="Cutinase"/>
    <property type="match status" value="1"/>
</dbReference>
<dbReference type="Gene3D" id="3.40.50.1820">
    <property type="entry name" value="alpha/beta hydrolase"/>
    <property type="match status" value="1"/>
</dbReference>
<dbReference type="EMBL" id="QWIT01000959">
    <property type="protein sequence ID" value="RMZ19664.1"/>
    <property type="molecule type" value="Genomic_DNA"/>
</dbReference>
<evidence type="ECO:0000256" key="2">
    <source>
        <dbReference type="ARBA" id="ARBA00023157"/>
    </source>
</evidence>
<dbReference type="Pfam" id="PF01083">
    <property type="entry name" value="Cutinase"/>
    <property type="match status" value="1"/>
</dbReference>
<sequence>MNPIFLAALQGAAMVSVVAGATCYDHLIIDTRGTGELQGTSIGFAAIIDQVKQSVPNVGVHDTIYPAAPDVTQLTTLVGAYDIEQTIQQGLKDCPNQLERPILIKSAGATVTNQVLQKYEPTSVEGQAIEAVLLIGNPYHQPLKQSNRDEDCGNSTAGATGALVGLGLDIPDAWYETGKVRDICFSDGLVCNGINAGDLFKPNHLLYGFTPSVIDCGSSFLIDQMES</sequence>
<protein>
    <recommendedName>
        <fullName evidence="6">Cutinase</fullName>
    </recommendedName>
</protein>
<dbReference type="GO" id="GO:0052689">
    <property type="term" value="F:carboxylic ester hydrolase activity"/>
    <property type="evidence" value="ECO:0007669"/>
    <property type="project" value="UniProtKB-ARBA"/>
</dbReference>
<dbReference type="PANTHER" id="PTHR33630">
    <property type="entry name" value="CUTINASE RV1984C-RELATED-RELATED"/>
    <property type="match status" value="1"/>
</dbReference>
<dbReference type="AlphaFoldDB" id="A0A3M7I2D4"/>
<dbReference type="SUPFAM" id="SSF53474">
    <property type="entry name" value="alpha/beta-Hydrolases"/>
    <property type="match status" value="1"/>
</dbReference>
<evidence type="ECO:0000313" key="4">
    <source>
        <dbReference type="EMBL" id="RMZ19664.1"/>
    </source>
</evidence>
<dbReference type="PANTHER" id="PTHR33630:SF9">
    <property type="entry name" value="CUTINASE 4"/>
    <property type="match status" value="1"/>
</dbReference>
<feature type="signal peptide" evidence="3">
    <location>
        <begin position="1"/>
        <end position="20"/>
    </location>
</feature>
<keyword evidence="2" id="KW-1015">Disulfide bond</keyword>
<evidence type="ECO:0000256" key="1">
    <source>
        <dbReference type="ARBA" id="ARBA00022801"/>
    </source>
</evidence>
<evidence type="ECO:0008006" key="6">
    <source>
        <dbReference type="Google" id="ProtNLM"/>
    </source>
</evidence>